<dbReference type="InterPro" id="IPR038094">
    <property type="entry name" value="Desulfoferrodoxin_N_sf"/>
</dbReference>
<dbReference type="Pfam" id="PF06397">
    <property type="entry name" value="Desulfoferrod_N"/>
    <property type="match status" value="1"/>
</dbReference>
<keyword evidence="2" id="KW-0813">Transport</keyword>
<evidence type="ECO:0000256" key="1">
    <source>
        <dbReference type="ARBA" id="ARBA00005941"/>
    </source>
</evidence>
<dbReference type="InterPro" id="IPR036073">
    <property type="entry name" value="Desulfoferrodoxin_Fe-bd_dom_sf"/>
</dbReference>
<dbReference type="NCBIfam" id="TIGR00332">
    <property type="entry name" value="neela_ferrous"/>
    <property type="match status" value="1"/>
</dbReference>
<organism evidence="8">
    <name type="scientific">bioreactor metagenome</name>
    <dbReference type="NCBI Taxonomy" id="1076179"/>
    <lineage>
        <taxon>unclassified sequences</taxon>
        <taxon>metagenomes</taxon>
        <taxon>ecological metagenomes</taxon>
    </lineage>
</organism>
<dbReference type="SUPFAM" id="SSF57802">
    <property type="entry name" value="Rubredoxin-like"/>
    <property type="match status" value="1"/>
</dbReference>
<name>A0A645ARD1_9ZZZZ</name>
<evidence type="ECO:0000259" key="7">
    <source>
        <dbReference type="Pfam" id="PF06397"/>
    </source>
</evidence>
<keyword evidence="5" id="KW-0408">Iron</keyword>
<dbReference type="PANTHER" id="PTHR36541:SF1">
    <property type="entry name" value="SUPEROXIDE REDUCTASE-RELATED"/>
    <property type="match status" value="1"/>
</dbReference>
<evidence type="ECO:0000256" key="3">
    <source>
        <dbReference type="ARBA" id="ARBA00022723"/>
    </source>
</evidence>
<dbReference type="Gene3D" id="2.20.28.100">
    <property type="entry name" value="Desulphoferrodoxin, N-terminal domain"/>
    <property type="match status" value="1"/>
</dbReference>
<feature type="domain" description="Desulfoferrodoxin ferrous iron-binding" evidence="6">
    <location>
        <begin position="41"/>
        <end position="124"/>
    </location>
</feature>
<dbReference type="EMBL" id="VSSQ01015224">
    <property type="protein sequence ID" value="MPM55328.1"/>
    <property type="molecule type" value="Genomic_DNA"/>
</dbReference>
<accession>A0A645ARD1</accession>
<feature type="domain" description="Desulfoferrodoxin N-terminal" evidence="7">
    <location>
        <begin position="3"/>
        <end position="35"/>
    </location>
</feature>
<dbReference type="InterPro" id="IPR004462">
    <property type="entry name" value="Desulfoferrodoxin_N"/>
</dbReference>
<keyword evidence="3" id="KW-0479">Metal-binding</keyword>
<dbReference type="InterPro" id="IPR051233">
    <property type="entry name" value="Desulfoferrodoxin_SOR"/>
</dbReference>
<keyword evidence="4" id="KW-0249">Electron transport</keyword>
<comment type="caution">
    <text evidence="8">The sequence shown here is derived from an EMBL/GenBank/DDBJ whole genome shotgun (WGS) entry which is preliminary data.</text>
</comment>
<dbReference type="PANTHER" id="PTHR36541">
    <property type="entry name" value="SUPEROXIDE REDUCTASE-RELATED"/>
    <property type="match status" value="1"/>
</dbReference>
<evidence type="ECO:0000256" key="5">
    <source>
        <dbReference type="ARBA" id="ARBA00023004"/>
    </source>
</evidence>
<dbReference type="EC" id="1.15.1.2" evidence="8"/>
<evidence type="ECO:0000256" key="2">
    <source>
        <dbReference type="ARBA" id="ARBA00022448"/>
    </source>
</evidence>
<evidence type="ECO:0000313" key="8">
    <source>
        <dbReference type="EMBL" id="MPM55328.1"/>
    </source>
</evidence>
<evidence type="ECO:0000259" key="6">
    <source>
        <dbReference type="Pfam" id="PF01880"/>
    </source>
</evidence>
<evidence type="ECO:0000256" key="4">
    <source>
        <dbReference type="ARBA" id="ARBA00022982"/>
    </source>
</evidence>
<gene>
    <name evidence="8" type="primary">dfx_18</name>
    <name evidence="8" type="ORF">SDC9_102122</name>
</gene>
<dbReference type="GO" id="GO:0005506">
    <property type="term" value="F:iron ion binding"/>
    <property type="evidence" value="ECO:0007669"/>
    <property type="project" value="InterPro"/>
</dbReference>
<dbReference type="GO" id="GO:0050605">
    <property type="term" value="F:superoxide reductase activity"/>
    <property type="evidence" value="ECO:0007669"/>
    <property type="project" value="UniProtKB-EC"/>
</dbReference>
<dbReference type="AlphaFoldDB" id="A0A645ARD1"/>
<dbReference type="Gene3D" id="2.60.40.730">
    <property type="entry name" value="SOR catalytic domain"/>
    <property type="match status" value="1"/>
</dbReference>
<keyword evidence="8" id="KW-0560">Oxidoreductase</keyword>
<comment type="similarity">
    <text evidence="1">Belongs to the desulfoferrodoxin family.</text>
</comment>
<dbReference type="InterPro" id="IPR002742">
    <property type="entry name" value="Desulfoferrodoxin_Fe-bd_dom"/>
</dbReference>
<protein>
    <submittedName>
        <fullName evidence="8">Desulfoferrodoxin</fullName>
        <ecNumber evidence="8">1.15.1.2</ecNumber>
    </submittedName>
</protein>
<dbReference type="Pfam" id="PF01880">
    <property type="entry name" value="Desulfoferrodox"/>
    <property type="match status" value="1"/>
</dbReference>
<sequence length="125" mass="13786">MREVKFFICKHCGNIVGMIHDSGAPLSCCGEEMTELVANTVDAAKEKHVPVITIEGDTVTVKVGSVAHPMLPEHYIQWIYLLTEQGGERKILKPGDAPQAVFVMTPGDKFIAAYEYCNLHGLWKA</sequence>
<dbReference type="SUPFAM" id="SSF49367">
    <property type="entry name" value="Superoxide reductase-like"/>
    <property type="match status" value="1"/>
</dbReference>
<proteinExistence type="inferred from homology"/>
<reference evidence="8" key="1">
    <citation type="submission" date="2019-08" db="EMBL/GenBank/DDBJ databases">
        <authorList>
            <person name="Kucharzyk K."/>
            <person name="Murdoch R.W."/>
            <person name="Higgins S."/>
            <person name="Loffler F."/>
        </authorList>
    </citation>
    <scope>NUCLEOTIDE SEQUENCE</scope>
</reference>